<dbReference type="InterPro" id="IPR029151">
    <property type="entry name" value="Sensor-like_sf"/>
</dbReference>
<dbReference type="InterPro" id="IPR001633">
    <property type="entry name" value="EAL_dom"/>
</dbReference>
<dbReference type="PROSITE" id="PS50883">
    <property type="entry name" value="EAL"/>
    <property type="match status" value="1"/>
</dbReference>
<accession>A0A5C6W5X3</accession>
<organism evidence="2 3">
    <name type="scientific">Metabacillus litoralis</name>
    <dbReference type="NCBI Taxonomy" id="152268"/>
    <lineage>
        <taxon>Bacteria</taxon>
        <taxon>Bacillati</taxon>
        <taxon>Bacillota</taxon>
        <taxon>Bacilli</taxon>
        <taxon>Bacillales</taxon>
        <taxon>Bacillaceae</taxon>
        <taxon>Metabacillus</taxon>
    </lineage>
</organism>
<dbReference type="InterPro" id="IPR035919">
    <property type="entry name" value="EAL_sf"/>
</dbReference>
<dbReference type="SMART" id="SM00052">
    <property type="entry name" value="EAL"/>
    <property type="match status" value="1"/>
</dbReference>
<dbReference type="RefSeq" id="WP_146946583.1">
    <property type="nucleotide sequence ID" value="NZ_VOQF01000003.1"/>
</dbReference>
<gene>
    <name evidence="2" type="ORF">FS935_05485</name>
</gene>
<dbReference type="Pfam" id="PF10388">
    <property type="entry name" value="YkuI_C"/>
    <property type="match status" value="1"/>
</dbReference>
<reference evidence="2 3" key="1">
    <citation type="journal article" date="2005" name="Int. J. Syst. Evol. Microbiol.">
        <title>Bacillus litoralis sp. nov., isolated from a tidal flat of the Yellow Sea in Korea.</title>
        <authorList>
            <person name="Yoon J.H."/>
            <person name="Oh T.K."/>
        </authorList>
    </citation>
    <scope>NUCLEOTIDE SEQUENCE [LARGE SCALE GENOMIC DNA]</scope>
    <source>
        <strain evidence="2 3">SW-211</strain>
    </source>
</reference>
<protein>
    <submittedName>
        <fullName evidence="2">EAL domain-containing protein</fullName>
    </submittedName>
</protein>
<dbReference type="InterPro" id="IPR018842">
    <property type="entry name" value="YkuI_C"/>
</dbReference>
<dbReference type="InterPro" id="IPR050706">
    <property type="entry name" value="Cyclic-di-GMP_PDE-like"/>
</dbReference>
<dbReference type="OrthoDB" id="1673646at2"/>
<evidence type="ECO:0000313" key="3">
    <source>
        <dbReference type="Proteomes" id="UP000321363"/>
    </source>
</evidence>
<dbReference type="Pfam" id="PF00563">
    <property type="entry name" value="EAL"/>
    <property type="match status" value="1"/>
</dbReference>
<dbReference type="AlphaFoldDB" id="A0A5C6W5X3"/>
<dbReference type="PANTHER" id="PTHR33121">
    <property type="entry name" value="CYCLIC DI-GMP PHOSPHODIESTERASE PDEF"/>
    <property type="match status" value="1"/>
</dbReference>
<dbReference type="Gene3D" id="3.30.450.20">
    <property type="entry name" value="PAS domain"/>
    <property type="match status" value="1"/>
</dbReference>
<evidence type="ECO:0000259" key="1">
    <source>
        <dbReference type="PROSITE" id="PS50883"/>
    </source>
</evidence>
<dbReference type="CDD" id="cd01948">
    <property type="entry name" value="EAL"/>
    <property type="match status" value="1"/>
</dbReference>
<dbReference type="Gene3D" id="3.20.20.450">
    <property type="entry name" value="EAL domain"/>
    <property type="match status" value="1"/>
</dbReference>
<name>A0A5C6W5X3_9BACI</name>
<dbReference type="Proteomes" id="UP000321363">
    <property type="component" value="Unassembled WGS sequence"/>
</dbReference>
<comment type="caution">
    <text evidence="2">The sequence shown here is derived from an EMBL/GenBank/DDBJ whole genome shotgun (WGS) entry which is preliminary data.</text>
</comment>
<sequence>MNALDIITDLSKVKPYYQAIFSADSHMVIGYEVLGRIETNNGIKSLGAFFHDPTVPIEFSLQVDGYIQTVALEYLLKHNEKTLLFINVNVNHILIDQDESLLSRLITYKNKGLDLSQIVIEVTEHNVKGVMHKVVTLCKKLKSMGVKIAIDDVGIGASNLDRIAMLEPDILKVDIQALKNHEHSTSYDGVLYSLALLSRKIGAELLFEAVEDREQFHYSWKNNGRYYQGYFLAKPDSSFLEKKTFKDRFKKDIYNFIQLERKKYQSEYRLAYHLNFEVEKLIKELPMEDVFDLDSWTINVAGKLDSFCIRIYITDDHGYQISSNVTRNNDVWILNNDYKGRNWSWRPFFIENLVRMDEESKGILSDTYSDIESGEAVQTFSYPITENAYLFIDILVSE</sequence>
<keyword evidence="3" id="KW-1185">Reference proteome</keyword>
<dbReference type="SUPFAM" id="SSF103190">
    <property type="entry name" value="Sensory domain-like"/>
    <property type="match status" value="1"/>
</dbReference>
<dbReference type="SUPFAM" id="SSF141868">
    <property type="entry name" value="EAL domain-like"/>
    <property type="match status" value="1"/>
</dbReference>
<dbReference type="PANTHER" id="PTHR33121:SF82">
    <property type="entry name" value="SIGNAL TRANSDUCTION PROTEIN CONTAINING A EAL DOMAIN"/>
    <property type="match status" value="1"/>
</dbReference>
<dbReference type="EMBL" id="VOQF01000003">
    <property type="protein sequence ID" value="TXC91837.1"/>
    <property type="molecule type" value="Genomic_DNA"/>
</dbReference>
<evidence type="ECO:0000313" key="2">
    <source>
        <dbReference type="EMBL" id="TXC91837.1"/>
    </source>
</evidence>
<dbReference type="GO" id="GO:0071111">
    <property type="term" value="F:cyclic-guanylate-specific phosphodiesterase activity"/>
    <property type="evidence" value="ECO:0007669"/>
    <property type="project" value="InterPro"/>
</dbReference>
<feature type="domain" description="EAL" evidence="1">
    <location>
        <begin position="1"/>
        <end position="249"/>
    </location>
</feature>
<proteinExistence type="predicted"/>